<protein>
    <submittedName>
        <fullName evidence="1">Pentapeptide repeat-containing protein</fullName>
    </submittedName>
</protein>
<reference evidence="1 2" key="1">
    <citation type="submission" date="2021-10" db="EMBL/GenBank/DDBJ databases">
        <title>Streptomyces gossypii sp. nov., isolated from soil collected from cotton field.</title>
        <authorList>
            <person name="Ge X."/>
            <person name="Chen X."/>
            <person name="Liu W."/>
        </authorList>
    </citation>
    <scope>NUCLEOTIDE SEQUENCE [LARGE SCALE GENOMIC DNA]</scope>
    <source>
        <strain evidence="1 2">N2-109</strain>
    </source>
</reference>
<name>A0ABT2JQ61_9ACTN</name>
<gene>
    <name evidence="1" type="ORF">LHJ74_06910</name>
</gene>
<organism evidence="1 2">
    <name type="scientific">Streptomyces gossypii</name>
    <dbReference type="NCBI Taxonomy" id="2883101"/>
    <lineage>
        <taxon>Bacteria</taxon>
        <taxon>Bacillati</taxon>
        <taxon>Actinomycetota</taxon>
        <taxon>Actinomycetes</taxon>
        <taxon>Kitasatosporales</taxon>
        <taxon>Streptomycetaceae</taxon>
        <taxon>Streptomyces</taxon>
    </lineage>
</organism>
<dbReference type="RefSeq" id="WP_260216661.1">
    <property type="nucleotide sequence ID" value="NZ_JAJAGO010000003.1"/>
</dbReference>
<dbReference type="Proteomes" id="UP001156389">
    <property type="component" value="Unassembled WGS sequence"/>
</dbReference>
<dbReference type="Gene3D" id="2.160.20.80">
    <property type="entry name" value="E3 ubiquitin-protein ligase SopA"/>
    <property type="match status" value="2"/>
</dbReference>
<dbReference type="EMBL" id="JAJAGO010000003">
    <property type="protein sequence ID" value="MCT2589654.1"/>
    <property type="molecule type" value="Genomic_DNA"/>
</dbReference>
<keyword evidence="2" id="KW-1185">Reference proteome</keyword>
<accession>A0ABT2JQ61</accession>
<proteinExistence type="predicted"/>
<dbReference type="Pfam" id="PF13576">
    <property type="entry name" value="Pentapeptide_3"/>
    <property type="match status" value="1"/>
</dbReference>
<evidence type="ECO:0000313" key="2">
    <source>
        <dbReference type="Proteomes" id="UP001156389"/>
    </source>
</evidence>
<sequence length="606" mass="66554">MADADREAYLAGLAPGADLDHCGTLFAGDLLRELIDAVRDPADEQPRIGHARFRGATFDADARFCGATFDGDAEFRGVTFIGIADFRDASFCDTDFGLAEFHAYVCFGGAAFFGHAWFKAAKFSKDADFKAAKFHSYVTFELAIFSSTAWFWDVAFSKIAGFGAAKFTGHAEFTHATFSDKAEFNMVTFLRAHFHGVTFSGSAQFISARFSESGWFKEARFRAETEFTDARSSHVGFDGATFEITSQVGPLVCRHLDLSGARFGAPVTIEAATDHCTCVRTRWESTAALRLRYTTVDLSDAVIEYPVSVAARATGFDGVLRPVDESALAERDPRVQVASVSGIDTAHLVLRDVDLSACRFTGAFHLDQLRLEGRCTFAAAPFGLHRRGIFPVRWTPRRTLAEEHHWRAATGAINWTPEPAGGTTAQPSALAPVYRQLRKSFEDGKNEPDAADFYYGEMEMRRHDGERPRAERTLLTLYWAVSGYGLRASRALACLLGAMAVTVLAMMLWGIPKDVPKPATTGHLTEQDISLTTDNAAPVNPSGPLRTRLTSERWEKSLRIVVNSVVFRSSGQDLTTTGIYTEMACRLTEPVLFGLAALAVRGRVKR</sequence>
<dbReference type="InterPro" id="IPR001646">
    <property type="entry name" value="5peptide_repeat"/>
</dbReference>
<evidence type="ECO:0000313" key="1">
    <source>
        <dbReference type="EMBL" id="MCT2589654.1"/>
    </source>
</evidence>
<comment type="caution">
    <text evidence="1">The sequence shown here is derived from an EMBL/GenBank/DDBJ whole genome shotgun (WGS) entry which is preliminary data.</text>
</comment>